<dbReference type="RefSeq" id="WP_246187382.1">
    <property type="nucleotide sequence ID" value="NZ_CP046244.1"/>
</dbReference>
<evidence type="ECO:0000256" key="1">
    <source>
        <dbReference type="ARBA" id="ARBA00018672"/>
    </source>
</evidence>
<accession>A0A6I5ZVI9</accession>
<evidence type="ECO:0000256" key="3">
    <source>
        <dbReference type="PROSITE-ProRule" id="PRU00169"/>
    </source>
</evidence>
<dbReference type="AlphaFoldDB" id="A0A6I5ZVI9"/>
<keyword evidence="3" id="KW-0597">Phosphoprotein</keyword>
<reference evidence="5 6" key="1">
    <citation type="submission" date="2019-11" db="EMBL/GenBank/DDBJ databases">
        <title>Genome sequence of Moorella glycerini DSM11254.</title>
        <authorList>
            <person name="Poehlein A."/>
            <person name="Boeer T."/>
            <person name="Daniel R."/>
        </authorList>
    </citation>
    <scope>NUCLEOTIDE SEQUENCE [LARGE SCALE GENOMIC DNA]</scope>
    <source>
        <strain evidence="5 6">DSM 11254</strain>
    </source>
</reference>
<dbReference type="GO" id="GO:0016301">
    <property type="term" value="F:kinase activity"/>
    <property type="evidence" value="ECO:0007669"/>
    <property type="project" value="UniProtKB-KW"/>
</dbReference>
<keyword evidence="5" id="KW-0808">Transferase</keyword>
<keyword evidence="5" id="KW-0418">Kinase</keyword>
<proteinExistence type="predicted"/>
<evidence type="ECO:0000313" key="5">
    <source>
        <dbReference type="EMBL" id="QGP94083.1"/>
    </source>
</evidence>
<dbReference type="InterPro" id="IPR011006">
    <property type="entry name" value="CheY-like_superfamily"/>
</dbReference>
<feature type="domain" description="Response regulatory" evidence="4">
    <location>
        <begin position="8"/>
        <end position="81"/>
    </location>
</feature>
<protein>
    <recommendedName>
        <fullName evidence="1">Stage 0 sporulation protein A homolog</fullName>
    </recommendedName>
</protein>
<organism evidence="5 6">
    <name type="scientific">Neomoorella glycerini</name>
    <dbReference type="NCBI Taxonomy" id="55779"/>
    <lineage>
        <taxon>Bacteria</taxon>
        <taxon>Bacillati</taxon>
        <taxon>Bacillota</taxon>
        <taxon>Clostridia</taxon>
        <taxon>Neomoorellales</taxon>
        <taxon>Neomoorellaceae</taxon>
        <taxon>Neomoorella</taxon>
    </lineage>
</organism>
<dbReference type="Proteomes" id="UP000425916">
    <property type="component" value="Chromosome"/>
</dbReference>
<dbReference type="InterPro" id="IPR001789">
    <property type="entry name" value="Sig_transdc_resp-reg_receiver"/>
</dbReference>
<dbReference type="Gene3D" id="3.40.50.2300">
    <property type="match status" value="1"/>
</dbReference>
<dbReference type="Pfam" id="PF00072">
    <property type="entry name" value="Response_reg"/>
    <property type="match status" value="1"/>
</dbReference>
<dbReference type="GO" id="GO:0000160">
    <property type="term" value="P:phosphorelay signal transduction system"/>
    <property type="evidence" value="ECO:0007669"/>
    <property type="project" value="InterPro"/>
</dbReference>
<comment type="function">
    <text evidence="2">May play the central regulatory role in sporulation. It may be an element of the effector pathway responsible for the activation of sporulation genes in response to nutritional stress. Spo0A may act in concert with spo0H (a sigma factor) to control the expression of some genes that are critical to the sporulation process.</text>
</comment>
<dbReference type="PROSITE" id="PS50110">
    <property type="entry name" value="RESPONSE_REGULATORY"/>
    <property type="match status" value="1"/>
</dbReference>
<feature type="modified residue" description="4-aspartylphosphate" evidence="3">
    <location>
        <position position="59"/>
    </location>
</feature>
<keyword evidence="6" id="KW-1185">Reference proteome</keyword>
<dbReference type="PANTHER" id="PTHR43228">
    <property type="entry name" value="TWO-COMPONENT RESPONSE REGULATOR"/>
    <property type="match status" value="1"/>
</dbReference>
<evidence type="ECO:0000313" key="6">
    <source>
        <dbReference type="Proteomes" id="UP000425916"/>
    </source>
</evidence>
<dbReference type="SUPFAM" id="SSF52172">
    <property type="entry name" value="CheY-like"/>
    <property type="match status" value="1"/>
</dbReference>
<evidence type="ECO:0000259" key="4">
    <source>
        <dbReference type="PROSITE" id="PS50110"/>
    </source>
</evidence>
<dbReference type="InterPro" id="IPR052048">
    <property type="entry name" value="ST_Response_Regulator"/>
</dbReference>
<dbReference type="EMBL" id="CP046244">
    <property type="protein sequence ID" value="QGP94083.1"/>
    <property type="molecule type" value="Genomic_DNA"/>
</dbReference>
<evidence type="ECO:0000256" key="2">
    <source>
        <dbReference type="ARBA" id="ARBA00024867"/>
    </source>
</evidence>
<dbReference type="CDD" id="cd00156">
    <property type="entry name" value="REC"/>
    <property type="match status" value="1"/>
</dbReference>
<gene>
    <name evidence="5" type="primary">cckA</name>
    <name evidence="5" type="ORF">MGLY_35080</name>
</gene>
<name>A0A6I5ZVI9_9FIRM</name>
<sequence length="81" mass="8806">MLTLPEKSVLLVEDSTLTRFSSRRTLEEKGYLVDEAASGQEALVKARGKGGPYDLVILDIHLPGMDGLAVLENLGRVLIEP</sequence>
<dbReference type="PANTHER" id="PTHR43228:SF1">
    <property type="entry name" value="TWO-COMPONENT RESPONSE REGULATOR ARR22"/>
    <property type="match status" value="1"/>
</dbReference>